<evidence type="ECO:0000313" key="5">
    <source>
        <dbReference type="Proteomes" id="UP000596276"/>
    </source>
</evidence>
<feature type="region of interest" description="Disordered" evidence="2">
    <location>
        <begin position="80"/>
        <end position="296"/>
    </location>
</feature>
<organism evidence="4 5">
    <name type="scientific">Aspergillus flavus (strain ATCC 200026 / FGSC A1120 / IAM 13836 / NRRL 3357 / JCM 12722 / SRRC 167)</name>
    <dbReference type="NCBI Taxonomy" id="332952"/>
    <lineage>
        <taxon>Eukaryota</taxon>
        <taxon>Fungi</taxon>
        <taxon>Dikarya</taxon>
        <taxon>Ascomycota</taxon>
        <taxon>Pezizomycotina</taxon>
        <taxon>Eurotiomycetes</taxon>
        <taxon>Eurotiomycetidae</taxon>
        <taxon>Eurotiales</taxon>
        <taxon>Aspergillaceae</taxon>
        <taxon>Aspergillus</taxon>
        <taxon>Aspergillus subgen. Circumdati</taxon>
    </lineage>
</organism>
<proteinExistence type="predicted"/>
<dbReference type="EMBL" id="CP044619">
    <property type="protein sequence ID" value="QRD87686.1"/>
    <property type="molecule type" value="Genomic_DNA"/>
</dbReference>
<dbReference type="InterPro" id="IPR029184">
    <property type="entry name" value="Sas4_dom"/>
</dbReference>
<sequence>MAGKRESPRIEYGNDGSQSIPNSATAASKLPQREKQRKNTLKIWMKARFLAWDRGNETDLACRQFPPLKSSMTSTVMAVRSSLRVSVRQEEPPNDHDDNRPSPSKRPRLNPPPPSSRRRKSSPDLLDTTTVDSPSKATPNNKVAHIRRAPSSLPRRSSARRPLLSPSSHHHPPSDTPHATHLRLHRNESPAAAPSLLSRESPDPLDTISPATTDIRRYFAKATPTTTTTPSTRRRRVADLDPPPESATQNRVQAPSQPAESPNEKTATPSQQPTSAQTTPAVRERRSLRSHDGGSRARSELALYFPNYEQLLSLEPPKTEFLAAHTAIKLIDDHSESPISSSDLPAPDTDTPFGNPLLKLHNCESISLPEPQPSELSDTPEEDPLNEGTYFKAHRRNERQEKQLRNIERERAQHEKQQLDRLLDELQNHDWLRVMGITGLLSDQEKKQYEPKRDYFIKEISALIQKFKIWKEEEKRRKVEKEKAAAAAAANPASIATAEGQDSSTQQLQHNQGPGIPDSEAEDSPSVSLSDVPSYSEPPDINDVDAWAARQLIQEARSATAGKKPKSTASEARKKTKPMEPEMPQHLPPPVDDKKPFTSFYAKRHLRDTALSAHRKGRTRFAFGYPVPEMEEQDFDLPPEILTPEAIDSCRRKRRRMKRASRGSE</sequence>
<dbReference type="InterPro" id="IPR038988">
    <property type="entry name" value="Sas4"/>
</dbReference>
<feature type="compositionally biased region" description="Basic and acidic residues" evidence="2">
    <location>
        <begin position="282"/>
        <end position="296"/>
    </location>
</feature>
<dbReference type="PANTHER" id="PTHR38422:SF1">
    <property type="entry name" value="SOMETHING ABOUT SILENCING PROTEIN 4"/>
    <property type="match status" value="1"/>
</dbReference>
<dbReference type="PANTHER" id="PTHR38422">
    <property type="entry name" value="SOMETHING ABOUT SILENCING PROTEIN 4"/>
    <property type="match status" value="1"/>
</dbReference>
<feature type="region of interest" description="Disordered" evidence="2">
    <location>
        <begin position="634"/>
        <end position="665"/>
    </location>
</feature>
<accession>A0A7U2QWP8</accession>
<dbReference type="VEuPathDB" id="FungiDB:AFLA_003448"/>
<feature type="region of interest" description="Disordered" evidence="2">
    <location>
        <begin position="483"/>
        <end position="597"/>
    </location>
</feature>
<feature type="compositionally biased region" description="Low complexity" evidence="2">
    <location>
        <begin position="266"/>
        <end position="281"/>
    </location>
</feature>
<keyword evidence="5" id="KW-1185">Reference proteome</keyword>
<gene>
    <name evidence="4" type="ORF">F9C07_2279057</name>
</gene>
<keyword evidence="1" id="KW-0175">Coiled coil</keyword>
<feature type="compositionally biased region" description="Polar residues" evidence="2">
    <location>
        <begin position="15"/>
        <end position="26"/>
    </location>
</feature>
<feature type="compositionally biased region" description="Basic residues" evidence="2">
    <location>
        <begin position="651"/>
        <end position="665"/>
    </location>
</feature>
<dbReference type="GO" id="GO:0004402">
    <property type="term" value="F:histone acetyltransferase activity"/>
    <property type="evidence" value="ECO:0007669"/>
    <property type="project" value="TreeGrafter"/>
</dbReference>
<dbReference type="VEuPathDB" id="FungiDB:F9C07_2279057"/>
<dbReference type="GO" id="GO:0033255">
    <property type="term" value="C:SAS acetyltransferase complex"/>
    <property type="evidence" value="ECO:0007669"/>
    <property type="project" value="InterPro"/>
</dbReference>
<feature type="domain" description="Something about silencing protein 4" evidence="3">
    <location>
        <begin position="383"/>
        <end position="478"/>
    </location>
</feature>
<dbReference type="Pfam" id="PF15460">
    <property type="entry name" value="SAS4"/>
    <property type="match status" value="1"/>
</dbReference>
<name>A0A7U2QWP8_ASPFN</name>
<evidence type="ECO:0000313" key="4">
    <source>
        <dbReference type="EMBL" id="QRD87686.1"/>
    </source>
</evidence>
<feature type="compositionally biased region" description="Low complexity" evidence="2">
    <location>
        <begin position="524"/>
        <end position="535"/>
    </location>
</feature>
<protein>
    <submittedName>
        <fullName evidence="4">Something about silencing, SAS, complex subunit 4-domain-containing protein</fullName>
    </submittedName>
</protein>
<evidence type="ECO:0000259" key="3">
    <source>
        <dbReference type="Pfam" id="PF15460"/>
    </source>
</evidence>
<dbReference type="Proteomes" id="UP000596276">
    <property type="component" value="Chromosome 1"/>
</dbReference>
<feature type="compositionally biased region" description="Low complexity" evidence="2">
    <location>
        <begin position="149"/>
        <end position="167"/>
    </location>
</feature>
<feature type="compositionally biased region" description="Polar residues" evidence="2">
    <location>
        <begin position="127"/>
        <end position="141"/>
    </location>
</feature>
<feature type="compositionally biased region" description="Polar residues" evidence="2">
    <location>
        <begin position="246"/>
        <end position="260"/>
    </location>
</feature>
<feature type="compositionally biased region" description="Polar residues" evidence="2">
    <location>
        <begin position="500"/>
        <end position="512"/>
    </location>
</feature>
<evidence type="ECO:0000256" key="2">
    <source>
        <dbReference type="SAM" id="MobiDB-lite"/>
    </source>
</evidence>
<feature type="coiled-coil region" evidence="1">
    <location>
        <begin position="390"/>
        <end position="429"/>
    </location>
</feature>
<feature type="compositionally biased region" description="Basic and acidic residues" evidence="2">
    <location>
        <begin position="571"/>
        <end position="580"/>
    </location>
</feature>
<evidence type="ECO:0000256" key="1">
    <source>
        <dbReference type="SAM" id="Coils"/>
    </source>
</evidence>
<reference evidence="5" key="1">
    <citation type="journal article" date="2021" name="G3 (Bethesda)">
        <title>Chromosome assembled and annotated genome sequence of Aspergillus flavus NRRL 3357.</title>
        <authorList>
            <person name="Skerker J.M."/>
            <person name="Pianalto K.M."/>
            <person name="Mondo S.J."/>
            <person name="Yang K."/>
            <person name="Arkin A.P."/>
            <person name="Keller N.P."/>
            <person name="Grigoriev I.V."/>
            <person name="Louise Glass N.L."/>
        </authorList>
    </citation>
    <scope>NUCLEOTIDE SEQUENCE [LARGE SCALE GENOMIC DNA]</scope>
    <source>
        <strain evidence="5">ATCC 200026 / FGSC A1120 / IAM 13836 / NRRL 3357 / JCM 12722 / SRRC 167</strain>
    </source>
</reference>
<feature type="region of interest" description="Disordered" evidence="2">
    <location>
        <begin position="1"/>
        <end position="36"/>
    </location>
</feature>
<feature type="compositionally biased region" description="Basic and acidic residues" evidence="2">
    <location>
        <begin position="87"/>
        <end position="100"/>
    </location>
</feature>
<dbReference type="AlphaFoldDB" id="A0A7U2QWP8"/>